<dbReference type="Gene3D" id="3.30.2350.10">
    <property type="entry name" value="Pseudouridine synthase"/>
    <property type="match status" value="1"/>
</dbReference>
<protein>
    <submittedName>
        <fullName evidence="3">Putative RNA pseudouridine synthase</fullName>
        <ecNumber evidence="3">5.4.99.-</ecNumber>
    </submittedName>
</protein>
<evidence type="ECO:0000259" key="2">
    <source>
        <dbReference type="Pfam" id="PF00849"/>
    </source>
</evidence>
<dbReference type="EC" id="5.4.99.-" evidence="3"/>
<dbReference type="SUPFAM" id="SSF55120">
    <property type="entry name" value="Pseudouridine synthase"/>
    <property type="match status" value="1"/>
</dbReference>
<proteinExistence type="inferred from homology"/>
<gene>
    <name evidence="3" type="ORF">SDC9_21668</name>
</gene>
<accession>A0A644UA29</accession>
<dbReference type="PROSITE" id="PS01129">
    <property type="entry name" value="PSI_RLU"/>
    <property type="match status" value="1"/>
</dbReference>
<dbReference type="EMBL" id="VSSQ01000092">
    <property type="protein sequence ID" value="MPL75835.1"/>
    <property type="molecule type" value="Genomic_DNA"/>
</dbReference>
<comment type="caution">
    <text evidence="3">The sequence shown here is derived from an EMBL/GenBank/DDBJ whole genome shotgun (WGS) entry which is preliminary data.</text>
</comment>
<dbReference type="InterPro" id="IPR020103">
    <property type="entry name" value="PsdUridine_synth_cat_dom_sf"/>
</dbReference>
<dbReference type="PANTHER" id="PTHR21600:SF87">
    <property type="entry name" value="RNA PSEUDOURIDYLATE SYNTHASE DOMAIN-CONTAINING PROTEIN 1"/>
    <property type="match status" value="1"/>
</dbReference>
<name>A0A644UA29_9ZZZZ</name>
<dbReference type="InterPro" id="IPR006145">
    <property type="entry name" value="PsdUridine_synth_RsuA/RluA"/>
</dbReference>
<dbReference type="InterPro" id="IPR006224">
    <property type="entry name" value="PsdUridine_synth_RluA-like_CS"/>
</dbReference>
<dbReference type="InterPro" id="IPR050188">
    <property type="entry name" value="RluA_PseudoU_synthase"/>
</dbReference>
<evidence type="ECO:0000313" key="3">
    <source>
        <dbReference type="EMBL" id="MPL75835.1"/>
    </source>
</evidence>
<dbReference type="PANTHER" id="PTHR21600">
    <property type="entry name" value="MITOCHONDRIAL RNA PSEUDOURIDINE SYNTHASE"/>
    <property type="match status" value="1"/>
</dbReference>
<organism evidence="3">
    <name type="scientific">bioreactor metagenome</name>
    <dbReference type="NCBI Taxonomy" id="1076179"/>
    <lineage>
        <taxon>unclassified sequences</taxon>
        <taxon>metagenomes</taxon>
        <taxon>ecological metagenomes</taxon>
    </lineage>
</organism>
<dbReference type="CDD" id="cd02869">
    <property type="entry name" value="PseudoU_synth_RluA_like"/>
    <property type="match status" value="1"/>
</dbReference>
<sequence length="269" mass="31041">MALKKIKVLFENDNQIIIDKPAGIMSHPDGRKDEYTLADWLKDFAKKKFKKKSWQDILENIGDKEREGVVHRLDTGTTGVMVFALNKNSFIFLKKQFNSHTSKKTYRAIVVGHIKENTGIIDAAISRSKSDFRKKNTKDLFTNDGKGDVRGRERNAVTRYKVLARLRNEKGSPFTLVECYPETGRTHQIRVHLKSIRHPILGDDLYGVGEIERKKIQDEFKTKLGRPMLHAYSLKIKILDENNLPTEKTFIAEEHADMKQVLKELNYKA</sequence>
<dbReference type="GO" id="GO:0000455">
    <property type="term" value="P:enzyme-directed rRNA pseudouridine synthesis"/>
    <property type="evidence" value="ECO:0007669"/>
    <property type="project" value="TreeGrafter"/>
</dbReference>
<dbReference type="GO" id="GO:0009982">
    <property type="term" value="F:pseudouridine synthase activity"/>
    <property type="evidence" value="ECO:0007669"/>
    <property type="project" value="InterPro"/>
</dbReference>
<evidence type="ECO:0000256" key="1">
    <source>
        <dbReference type="ARBA" id="ARBA00010876"/>
    </source>
</evidence>
<keyword evidence="3" id="KW-0413">Isomerase</keyword>
<reference evidence="3" key="1">
    <citation type="submission" date="2019-08" db="EMBL/GenBank/DDBJ databases">
        <authorList>
            <person name="Kucharzyk K."/>
            <person name="Murdoch R.W."/>
            <person name="Higgins S."/>
            <person name="Loffler F."/>
        </authorList>
    </citation>
    <scope>NUCLEOTIDE SEQUENCE</scope>
</reference>
<dbReference type="GO" id="GO:0003723">
    <property type="term" value="F:RNA binding"/>
    <property type="evidence" value="ECO:0007669"/>
    <property type="project" value="InterPro"/>
</dbReference>
<dbReference type="AlphaFoldDB" id="A0A644UA29"/>
<comment type="similarity">
    <text evidence="1">Belongs to the pseudouridine synthase RluA family.</text>
</comment>
<feature type="domain" description="Pseudouridine synthase RsuA/RluA-like" evidence="2">
    <location>
        <begin position="16"/>
        <end position="194"/>
    </location>
</feature>
<dbReference type="Pfam" id="PF00849">
    <property type="entry name" value="PseudoU_synth_2"/>
    <property type="match status" value="1"/>
</dbReference>